<protein>
    <recommendedName>
        <fullName evidence="7">Oligosaccharide flippase family protein</fullName>
    </recommendedName>
</protein>
<accession>A0A5W0P314</accession>
<evidence type="ECO:0000256" key="3">
    <source>
        <dbReference type="ARBA" id="ARBA00022989"/>
    </source>
</evidence>
<evidence type="ECO:0000256" key="4">
    <source>
        <dbReference type="ARBA" id="ARBA00023136"/>
    </source>
</evidence>
<feature type="transmembrane region" description="Helical" evidence="5">
    <location>
        <begin position="109"/>
        <end position="127"/>
    </location>
</feature>
<comment type="caution">
    <text evidence="6">The sequence shown here is derived from an EMBL/GenBank/DDBJ whole genome shotgun (WGS) entry which is preliminary data.</text>
</comment>
<dbReference type="EMBL" id="AAHGVH010000093">
    <property type="protein sequence ID" value="EBV9414810.1"/>
    <property type="molecule type" value="Genomic_DNA"/>
</dbReference>
<evidence type="ECO:0000313" key="6">
    <source>
        <dbReference type="EMBL" id="EBV9414810.1"/>
    </source>
</evidence>
<dbReference type="GO" id="GO:0016020">
    <property type="term" value="C:membrane"/>
    <property type="evidence" value="ECO:0007669"/>
    <property type="project" value="UniProtKB-SubCell"/>
</dbReference>
<keyword evidence="3 5" id="KW-1133">Transmembrane helix</keyword>
<dbReference type="InterPro" id="IPR002797">
    <property type="entry name" value="Polysacc_synth"/>
</dbReference>
<dbReference type="Pfam" id="PF01943">
    <property type="entry name" value="Polysacc_synt"/>
    <property type="match status" value="1"/>
</dbReference>
<evidence type="ECO:0000256" key="2">
    <source>
        <dbReference type="ARBA" id="ARBA00022692"/>
    </source>
</evidence>
<feature type="transmembrane region" description="Helical" evidence="5">
    <location>
        <begin position="42"/>
        <end position="65"/>
    </location>
</feature>
<keyword evidence="4 5" id="KW-0472">Membrane</keyword>
<feature type="transmembrane region" description="Helical" evidence="5">
    <location>
        <begin position="139"/>
        <end position="155"/>
    </location>
</feature>
<gene>
    <name evidence="6" type="ORF">AUA10_23070</name>
</gene>
<feature type="transmembrane region" description="Helical" evidence="5">
    <location>
        <begin position="12"/>
        <end position="30"/>
    </location>
</feature>
<comment type="subcellular location">
    <subcellularLocation>
        <location evidence="1">Membrane</location>
        <topology evidence="1">Multi-pass membrane protein</topology>
    </subcellularLocation>
</comment>
<proteinExistence type="predicted"/>
<evidence type="ECO:0008006" key="7">
    <source>
        <dbReference type="Google" id="ProtNLM"/>
    </source>
</evidence>
<evidence type="ECO:0000256" key="1">
    <source>
        <dbReference type="ARBA" id="ARBA00004141"/>
    </source>
</evidence>
<evidence type="ECO:0000256" key="5">
    <source>
        <dbReference type="SAM" id="Phobius"/>
    </source>
</evidence>
<feature type="non-terminal residue" evidence="6">
    <location>
        <position position="157"/>
    </location>
</feature>
<sequence>MLREIFNDGIYSLFNKICYFGAKTLAIILITRSLGSTEGGQFIFLIGIVEILRVICDFGVDIYVIKRYGEIHEKNKLLITVLCQKIFMGCVFFLMLTGYCFTERYSTNIYFPASLALVFSLLFNLSNSYFQSLNENKKLTPFISVAGVFSALLLGCL</sequence>
<keyword evidence="2 5" id="KW-0812">Transmembrane</keyword>
<name>A0A5W0P314_SALER</name>
<reference evidence="6" key="1">
    <citation type="submission" date="2018-07" db="EMBL/GenBank/DDBJ databases">
        <authorList>
            <consortium name="GenomeTrakr network: Whole genome sequencing for foodborne pathogen traceback"/>
        </authorList>
    </citation>
    <scope>NUCLEOTIDE SEQUENCE</scope>
    <source>
        <strain evidence="6">CVM-N23840</strain>
    </source>
</reference>
<feature type="transmembrane region" description="Helical" evidence="5">
    <location>
        <begin position="77"/>
        <end position="97"/>
    </location>
</feature>
<organism evidence="6">
    <name type="scientific">Salmonella enterica subsp. arizonae serovar 18:z4,z23:-</name>
    <dbReference type="NCBI Taxonomy" id="1192839"/>
    <lineage>
        <taxon>Bacteria</taxon>
        <taxon>Pseudomonadati</taxon>
        <taxon>Pseudomonadota</taxon>
        <taxon>Gammaproteobacteria</taxon>
        <taxon>Enterobacterales</taxon>
        <taxon>Enterobacteriaceae</taxon>
        <taxon>Salmonella</taxon>
    </lineage>
</organism>
<dbReference type="AlphaFoldDB" id="A0A5W0P314"/>